<reference evidence="3 4" key="1">
    <citation type="submission" date="2016-07" db="EMBL/GenBank/DDBJ databases">
        <title>Genome analysis of Flavihumibacter stibioxidans YS-17.</title>
        <authorList>
            <person name="Shi K."/>
            <person name="Han Y."/>
            <person name="Wang G."/>
        </authorList>
    </citation>
    <scope>NUCLEOTIDE SEQUENCE [LARGE SCALE GENOMIC DNA]</scope>
    <source>
        <strain evidence="3 4">YS-17</strain>
    </source>
</reference>
<dbReference type="InterPro" id="IPR013108">
    <property type="entry name" value="Amidohydro_3"/>
</dbReference>
<evidence type="ECO:0000259" key="2">
    <source>
        <dbReference type="Pfam" id="PF07969"/>
    </source>
</evidence>
<dbReference type="EMBL" id="MBUA01000012">
    <property type="protein sequence ID" value="MBC6491463.1"/>
    <property type="molecule type" value="Genomic_DNA"/>
</dbReference>
<dbReference type="Gene3D" id="3.30.1490.130">
    <property type="entry name" value="D-aminoacylase. Domain 3"/>
    <property type="match status" value="1"/>
</dbReference>
<sequence length="529" mass="57401">MHTHLFPTILLSAITLAAFTPALAQDFDLLIRNGRIINGTGNAWFHGDVGIKDGKILAVGNLQQGAATKTIDAKGLAVAPGFIDVHGHIEGSIFQRPTADNFIYDGVTSIITGNCGGSADNLAEFFRKIDSTKTSINVASLVGHNTVRRLAVGLADKSITPADQQKMDELLDKAMKDGAVGMSTGLIYLPGMYSKTEEVVSLAKVAAKNGGVYASHIRSEGNKVAEAIEEAIAIGRQANIPVQVSHFKVAGKANWGRSAETLAYIEKARREGYDVSIDQYPYTASSTNLNTQLPDWAQSGGLDSIRIRLKEEATKKRIVADMLANLKRNKYKDYSYAVVARFESDSNYNGKSISEINRIKGRKAKPKDEILTVLEMIAAGGAQMIYHSMNEEDVRHFMKYPNNMVGADAGVATGTGVPHPRGYGSNARVLGKYVREEKLITLEEAIRRMTSLAAQKFRLADRGLILPGMAADIVIFDPATVTDKSTFTQPHQFSEGFRYVLVNGQVVIEDGKHNGTRSGMVLFGNAHKP</sequence>
<dbReference type="InterPro" id="IPR032466">
    <property type="entry name" value="Metal_Hydrolase"/>
</dbReference>
<comment type="caution">
    <text evidence="3">The sequence shown here is derived from an EMBL/GenBank/DDBJ whole genome shotgun (WGS) entry which is preliminary data.</text>
</comment>
<accession>A0ABR7M8W2</accession>
<dbReference type="InterPro" id="IPR011059">
    <property type="entry name" value="Metal-dep_hydrolase_composite"/>
</dbReference>
<evidence type="ECO:0000256" key="1">
    <source>
        <dbReference type="SAM" id="SignalP"/>
    </source>
</evidence>
<dbReference type="Proteomes" id="UP000765802">
    <property type="component" value="Unassembled WGS sequence"/>
</dbReference>
<feature type="signal peptide" evidence="1">
    <location>
        <begin position="1"/>
        <end position="24"/>
    </location>
</feature>
<dbReference type="SUPFAM" id="SSF51338">
    <property type="entry name" value="Composite domain of metallo-dependent hydrolases"/>
    <property type="match status" value="1"/>
</dbReference>
<feature type="chain" id="PRO_5045596674" evidence="1">
    <location>
        <begin position="25"/>
        <end position="529"/>
    </location>
</feature>
<evidence type="ECO:0000313" key="3">
    <source>
        <dbReference type="EMBL" id="MBC6491463.1"/>
    </source>
</evidence>
<dbReference type="RefSeq" id="WP_187256747.1">
    <property type="nucleotide sequence ID" value="NZ_JBHULF010000014.1"/>
</dbReference>
<name>A0ABR7M8W2_9BACT</name>
<dbReference type="InterPro" id="IPR050378">
    <property type="entry name" value="Metallo-dep_Hydrolases_sf"/>
</dbReference>
<dbReference type="Gene3D" id="2.30.40.10">
    <property type="entry name" value="Urease, subunit C, domain 1"/>
    <property type="match status" value="1"/>
</dbReference>
<evidence type="ECO:0000313" key="4">
    <source>
        <dbReference type="Proteomes" id="UP000765802"/>
    </source>
</evidence>
<dbReference type="InterPro" id="IPR023100">
    <property type="entry name" value="D-aminoacylase_insert_dom_sf"/>
</dbReference>
<keyword evidence="1" id="KW-0732">Signal</keyword>
<dbReference type="CDD" id="cd01297">
    <property type="entry name" value="D-aminoacylase"/>
    <property type="match status" value="1"/>
</dbReference>
<dbReference type="PANTHER" id="PTHR11647:SF1">
    <property type="entry name" value="COLLAPSIN RESPONSE MEDIATOR PROTEIN"/>
    <property type="match status" value="1"/>
</dbReference>
<protein>
    <submittedName>
        <fullName evidence="3">Aminoacylase</fullName>
    </submittedName>
</protein>
<organism evidence="3 4">
    <name type="scientific">Flavihumibacter stibioxidans</name>
    <dbReference type="NCBI Taxonomy" id="1834163"/>
    <lineage>
        <taxon>Bacteria</taxon>
        <taxon>Pseudomonadati</taxon>
        <taxon>Bacteroidota</taxon>
        <taxon>Chitinophagia</taxon>
        <taxon>Chitinophagales</taxon>
        <taxon>Chitinophagaceae</taxon>
        <taxon>Flavihumibacter</taxon>
    </lineage>
</organism>
<feature type="domain" description="Amidohydrolase 3" evidence="2">
    <location>
        <begin position="69"/>
        <end position="508"/>
    </location>
</feature>
<dbReference type="Pfam" id="PF07969">
    <property type="entry name" value="Amidohydro_3"/>
    <property type="match status" value="1"/>
</dbReference>
<dbReference type="PANTHER" id="PTHR11647">
    <property type="entry name" value="HYDRANTOINASE/DIHYDROPYRIMIDINASE FAMILY MEMBER"/>
    <property type="match status" value="1"/>
</dbReference>
<dbReference type="Gene3D" id="3.20.20.140">
    <property type="entry name" value="Metal-dependent hydrolases"/>
    <property type="match status" value="1"/>
</dbReference>
<gene>
    <name evidence="3" type="ORF">BC349_10490</name>
</gene>
<dbReference type="SUPFAM" id="SSF51556">
    <property type="entry name" value="Metallo-dependent hydrolases"/>
    <property type="match status" value="1"/>
</dbReference>
<proteinExistence type="predicted"/>
<keyword evidence="4" id="KW-1185">Reference proteome</keyword>